<feature type="domain" description="NAD-dependent epimerase/dehydratase" evidence="2">
    <location>
        <begin position="8"/>
        <end position="241"/>
    </location>
</feature>
<dbReference type="OrthoDB" id="9801785at2"/>
<dbReference type="EMBL" id="QLSZ01000016">
    <property type="protein sequence ID" value="RAR69297.1"/>
    <property type="molecule type" value="Genomic_DNA"/>
</dbReference>
<evidence type="ECO:0000313" key="4">
    <source>
        <dbReference type="Proteomes" id="UP000248840"/>
    </source>
</evidence>
<keyword evidence="4" id="KW-1185">Reference proteome</keyword>
<sequence>MTLHNSKILITGGFGALGLNLIQYLQSTYTCEIHVVDNLSAGISNVNVPNVIFSYLDISNTEKINSFFENYKPHYIFHLAAHFANQNSVDHPISDVNTNIIGIINILETQKRNPELKKFIYASSSCVYGNALLMNENDSITPYDTPYAINKYAGELYCKYYSEIQKIPSVVIRIFNSFGPGEMPGSYRNVIPNFIKKALDNEPIFITGSGEETRDFTYVLDTVSLLVKLAESDYSKAEIFNGGTGNSITIKHLAETIIKYTGSNSEIVYTKPRNWDKVNHRKSDTSKSVSLLGYQPDYNFEKGIINTVAWIKQHLKPED</sequence>
<dbReference type="Gene3D" id="3.90.25.10">
    <property type="entry name" value="UDP-galactose 4-epimerase, domain 1"/>
    <property type="match status" value="1"/>
</dbReference>
<accession>A0A328Y8W8</accession>
<organism evidence="3 4">
    <name type="scientific">Flavobacterium aciduliphilum</name>
    <dbReference type="NCBI Taxonomy" id="1101402"/>
    <lineage>
        <taxon>Bacteria</taxon>
        <taxon>Pseudomonadati</taxon>
        <taxon>Bacteroidota</taxon>
        <taxon>Flavobacteriia</taxon>
        <taxon>Flavobacteriales</taxon>
        <taxon>Flavobacteriaceae</taxon>
        <taxon>Flavobacterium</taxon>
    </lineage>
</organism>
<dbReference type="InterPro" id="IPR001509">
    <property type="entry name" value="Epimerase_deHydtase"/>
</dbReference>
<dbReference type="Pfam" id="PF01370">
    <property type="entry name" value="Epimerase"/>
    <property type="match status" value="1"/>
</dbReference>
<dbReference type="InterPro" id="IPR036291">
    <property type="entry name" value="NAD(P)-bd_dom_sf"/>
</dbReference>
<name>A0A328Y8W8_9FLAO</name>
<reference evidence="3 4" key="1">
    <citation type="submission" date="2018-06" db="EMBL/GenBank/DDBJ databases">
        <title>Genomic Encyclopedia of Archaeal and Bacterial Type Strains, Phase II (KMG-II): from individual species to whole genera.</title>
        <authorList>
            <person name="Goeker M."/>
        </authorList>
    </citation>
    <scope>NUCLEOTIDE SEQUENCE [LARGE SCALE GENOMIC DNA]</scope>
    <source>
        <strain evidence="3 4">DSM 25663</strain>
    </source>
</reference>
<evidence type="ECO:0000256" key="1">
    <source>
        <dbReference type="ARBA" id="ARBA00007637"/>
    </source>
</evidence>
<dbReference type="Proteomes" id="UP000248840">
    <property type="component" value="Unassembled WGS sequence"/>
</dbReference>
<dbReference type="RefSeq" id="WP_112114144.1">
    <property type="nucleotide sequence ID" value="NZ_QLSZ01000016.1"/>
</dbReference>
<comment type="caution">
    <text evidence="3">The sequence shown here is derived from an EMBL/GenBank/DDBJ whole genome shotgun (WGS) entry which is preliminary data.</text>
</comment>
<gene>
    <name evidence="3" type="ORF">CLV55_11618</name>
</gene>
<dbReference type="AlphaFoldDB" id="A0A328Y8W8"/>
<protein>
    <submittedName>
        <fullName evidence="3">Nucleoside-diphosphate-sugar epimerase</fullName>
    </submittedName>
</protein>
<dbReference type="SUPFAM" id="SSF51735">
    <property type="entry name" value="NAD(P)-binding Rossmann-fold domains"/>
    <property type="match status" value="1"/>
</dbReference>
<comment type="similarity">
    <text evidence="1">Belongs to the NAD(P)-dependent epimerase/dehydratase family.</text>
</comment>
<evidence type="ECO:0000313" key="3">
    <source>
        <dbReference type="EMBL" id="RAR69297.1"/>
    </source>
</evidence>
<dbReference type="Gene3D" id="3.40.50.720">
    <property type="entry name" value="NAD(P)-binding Rossmann-like Domain"/>
    <property type="match status" value="1"/>
</dbReference>
<dbReference type="PANTHER" id="PTHR43000">
    <property type="entry name" value="DTDP-D-GLUCOSE 4,6-DEHYDRATASE-RELATED"/>
    <property type="match status" value="1"/>
</dbReference>
<evidence type="ECO:0000259" key="2">
    <source>
        <dbReference type="Pfam" id="PF01370"/>
    </source>
</evidence>
<proteinExistence type="inferred from homology"/>